<protein>
    <recommendedName>
        <fullName evidence="1">DNA polymerase zeta catalytic subunit N-terminal domain-containing protein</fullName>
    </recommendedName>
</protein>
<dbReference type="Pfam" id="PF24065">
    <property type="entry name" value="REV3_N"/>
    <property type="match status" value="1"/>
</dbReference>
<dbReference type="GO" id="GO:0019985">
    <property type="term" value="P:translesion synthesis"/>
    <property type="evidence" value="ECO:0007669"/>
    <property type="project" value="InterPro"/>
</dbReference>
<dbReference type="InterPro" id="IPR030559">
    <property type="entry name" value="PolZ_Rev3"/>
</dbReference>
<dbReference type="AlphaFoldDB" id="A0A9R1VVQ0"/>
<dbReference type="PANTHER" id="PTHR45812:SF1">
    <property type="entry name" value="DNA POLYMERASE ZETA CATALYTIC SUBUNIT"/>
    <property type="match status" value="1"/>
</dbReference>
<dbReference type="PANTHER" id="PTHR45812">
    <property type="entry name" value="DNA POLYMERASE ZETA CATALYTIC SUBUNIT"/>
    <property type="match status" value="1"/>
</dbReference>
<proteinExistence type="predicted"/>
<gene>
    <name evidence="2" type="ORF">LSAT_V11C400219080</name>
</gene>
<dbReference type="Gene3D" id="3.30.342.10">
    <property type="entry name" value="DNA Polymerase, chain B, domain 1"/>
    <property type="match status" value="1"/>
</dbReference>
<evidence type="ECO:0000313" key="3">
    <source>
        <dbReference type="Proteomes" id="UP000235145"/>
    </source>
</evidence>
<evidence type="ECO:0000259" key="1">
    <source>
        <dbReference type="Pfam" id="PF24065"/>
    </source>
</evidence>
<reference evidence="2 3" key="1">
    <citation type="journal article" date="2017" name="Nat. Commun.">
        <title>Genome assembly with in vitro proximity ligation data and whole-genome triplication in lettuce.</title>
        <authorList>
            <person name="Reyes-Chin-Wo S."/>
            <person name="Wang Z."/>
            <person name="Yang X."/>
            <person name="Kozik A."/>
            <person name="Arikit S."/>
            <person name="Song C."/>
            <person name="Xia L."/>
            <person name="Froenicke L."/>
            <person name="Lavelle D.O."/>
            <person name="Truco M.J."/>
            <person name="Xia R."/>
            <person name="Zhu S."/>
            <person name="Xu C."/>
            <person name="Xu H."/>
            <person name="Xu X."/>
            <person name="Cox K."/>
            <person name="Korf I."/>
            <person name="Meyers B.C."/>
            <person name="Michelmore R.W."/>
        </authorList>
    </citation>
    <scope>NUCLEOTIDE SEQUENCE [LARGE SCALE GENOMIC DNA]</scope>
    <source>
        <strain evidence="3">cv. Salinas</strain>
        <tissue evidence="2">Seedlings</tissue>
    </source>
</reference>
<name>A0A9R1VVQ0_LACSA</name>
<dbReference type="GO" id="GO:0016035">
    <property type="term" value="C:zeta DNA polymerase complex"/>
    <property type="evidence" value="ECO:0007669"/>
    <property type="project" value="InterPro"/>
</dbReference>
<accession>A0A9R1VVQ0</accession>
<organism evidence="2 3">
    <name type="scientific">Lactuca sativa</name>
    <name type="common">Garden lettuce</name>
    <dbReference type="NCBI Taxonomy" id="4236"/>
    <lineage>
        <taxon>Eukaryota</taxon>
        <taxon>Viridiplantae</taxon>
        <taxon>Streptophyta</taxon>
        <taxon>Embryophyta</taxon>
        <taxon>Tracheophyta</taxon>
        <taxon>Spermatophyta</taxon>
        <taxon>Magnoliopsida</taxon>
        <taxon>eudicotyledons</taxon>
        <taxon>Gunneridae</taxon>
        <taxon>Pentapetalae</taxon>
        <taxon>asterids</taxon>
        <taxon>campanulids</taxon>
        <taxon>Asterales</taxon>
        <taxon>Asteraceae</taxon>
        <taxon>Cichorioideae</taxon>
        <taxon>Cichorieae</taxon>
        <taxon>Lactucinae</taxon>
        <taxon>Lactuca</taxon>
    </lineage>
</organism>
<dbReference type="InterPro" id="IPR056447">
    <property type="entry name" value="REV3_N"/>
</dbReference>
<sequence>MACLHHKSGKVNEVPVIRVYGSTPAGQKTCLHIHQASMILQLLQLKASVGSVSNNLLYNCTVSVSAWLHIMWFWGKNEYTNVELDRVREEWATYVINFIY</sequence>
<dbReference type="Proteomes" id="UP000235145">
    <property type="component" value="Unassembled WGS sequence"/>
</dbReference>
<keyword evidence="3" id="KW-1185">Reference proteome</keyword>
<dbReference type="EMBL" id="NBSK02000004">
    <property type="protein sequence ID" value="KAJ0212803.1"/>
    <property type="molecule type" value="Genomic_DNA"/>
</dbReference>
<feature type="domain" description="DNA polymerase zeta catalytic subunit N-terminal" evidence="1">
    <location>
        <begin position="9"/>
        <end position="34"/>
    </location>
</feature>
<comment type="caution">
    <text evidence="2">The sequence shown here is derived from an EMBL/GenBank/DDBJ whole genome shotgun (WGS) entry which is preliminary data.</text>
</comment>
<dbReference type="GO" id="GO:0006281">
    <property type="term" value="P:DNA repair"/>
    <property type="evidence" value="ECO:0007669"/>
    <property type="project" value="InterPro"/>
</dbReference>
<evidence type="ECO:0000313" key="2">
    <source>
        <dbReference type="EMBL" id="KAJ0212803.1"/>
    </source>
</evidence>